<evidence type="ECO:0000313" key="2">
    <source>
        <dbReference type="Proteomes" id="UP000657075"/>
    </source>
</evidence>
<accession>A0A830E9R3</accession>
<organism evidence="1 2">
    <name type="scientific">Vulcanisaeta souniana JCM 11219</name>
    <dbReference type="NCBI Taxonomy" id="1293586"/>
    <lineage>
        <taxon>Archaea</taxon>
        <taxon>Thermoproteota</taxon>
        <taxon>Thermoprotei</taxon>
        <taxon>Thermoproteales</taxon>
        <taxon>Thermoproteaceae</taxon>
        <taxon>Vulcanisaeta</taxon>
    </lineage>
</organism>
<dbReference type="Proteomes" id="UP000657075">
    <property type="component" value="Unassembled WGS sequence"/>
</dbReference>
<reference evidence="1" key="1">
    <citation type="journal article" date="2014" name="Int. J. Syst. Evol. Microbiol.">
        <title>Complete genome sequence of Corynebacterium casei LMG S-19264T (=DSM 44701T), isolated from a smear-ripened cheese.</title>
        <authorList>
            <consortium name="US DOE Joint Genome Institute (JGI-PGF)"/>
            <person name="Walter F."/>
            <person name="Albersmeier A."/>
            <person name="Kalinowski J."/>
            <person name="Ruckert C."/>
        </authorList>
    </citation>
    <scope>NUCLEOTIDE SEQUENCE</scope>
    <source>
        <strain evidence="1">JCM 11219</strain>
    </source>
</reference>
<name>A0A830E9R3_9CREN</name>
<sequence length="79" mass="8826">MLADVIILGIIRPYANPVSIDTNQMLSELARKYMGSRVIINALEIMNSSLLVDPGNLAFMNKMETRFTVVTNDAKKPTR</sequence>
<evidence type="ECO:0000313" key="1">
    <source>
        <dbReference type="EMBL" id="GGI83291.1"/>
    </source>
</evidence>
<reference evidence="1" key="2">
    <citation type="submission" date="2020-09" db="EMBL/GenBank/DDBJ databases">
        <authorList>
            <person name="Sun Q."/>
            <person name="Ohkuma M."/>
        </authorList>
    </citation>
    <scope>NUCLEOTIDE SEQUENCE</scope>
    <source>
        <strain evidence="1">JCM 11219</strain>
    </source>
</reference>
<gene>
    <name evidence="1" type="ORF">GCM10007112_20150</name>
</gene>
<dbReference type="EMBL" id="BMNM01000010">
    <property type="protein sequence ID" value="GGI83291.1"/>
    <property type="molecule type" value="Genomic_DNA"/>
</dbReference>
<comment type="caution">
    <text evidence="1">The sequence shown here is derived from an EMBL/GenBank/DDBJ whole genome shotgun (WGS) entry which is preliminary data.</text>
</comment>
<dbReference type="AlphaFoldDB" id="A0A830E9R3"/>
<protein>
    <submittedName>
        <fullName evidence="1">Uncharacterized protein</fullName>
    </submittedName>
</protein>
<proteinExistence type="predicted"/>